<dbReference type="SUPFAM" id="SSF51182">
    <property type="entry name" value="RmlC-like cupins"/>
    <property type="match status" value="2"/>
</dbReference>
<feature type="domain" description="Cupin type-1" evidence="4">
    <location>
        <begin position="145"/>
        <end position="304"/>
    </location>
</feature>
<dbReference type="InterPro" id="IPR014710">
    <property type="entry name" value="RmlC-like_jellyroll"/>
</dbReference>
<keyword evidence="1 3" id="KW-0732">Signal</keyword>
<dbReference type="InterPro" id="IPR050253">
    <property type="entry name" value="Seed_Storage-Functional"/>
</dbReference>
<evidence type="ECO:0000313" key="5">
    <source>
        <dbReference type="EMBL" id="KHG24948.1"/>
    </source>
</evidence>
<dbReference type="Pfam" id="PF00190">
    <property type="entry name" value="Cupin_1"/>
    <property type="match status" value="2"/>
</dbReference>
<feature type="chain" id="PRO_5002056958" evidence="3">
    <location>
        <begin position="26"/>
        <end position="542"/>
    </location>
</feature>
<dbReference type="Gene3D" id="2.60.120.10">
    <property type="entry name" value="Jelly Rolls"/>
    <property type="match status" value="2"/>
</dbReference>
<name>A0A0B0PET1_GOSAR</name>
<dbReference type="PANTHER" id="PTHR31189:SF13">
    <property type="entry name" value="CUPINCIN"/>
    <property type="match status" value="1"/>
</dbReference>
<dbReference type="Proteomes" id="UP000032142">
    <property type="component" value="Unassembled WGS sequence"/>
</dbReference>
<gene>
    <name evidence="5" type="ORF">F383_07710</name>
</gene>
<feature type="domain" description="Cupin type-1" evidence="4">
    <location>
        <begin position="351"/>
        <end position="518"/>
    </location>
</feature>
<evidence type="ECO:0000256" key="3">
    <source>
        <dbReference type="SAM" id="SignalP"/>
    </source>
</evidence>
<feature type="region of interest" description="Disordered" evidence="2">
    <location>
        <begin position="422"/>
        <end position="445"/>
    </location>
</feature>
<sequence>MSAKSKLSTLILILSLVFLYAGCLAFAKQDPELTQCTHQCRVQQQYDEKQKEECVRTCEEYHREKKDRESLKEVGQDPDVEFHPGDGLSECRSRCAGLAGEVRQLCLFRCQQKWRRDYASRWEEEGKKQSKEDAEDEGEEEKHNPYVFEDKHFSTAIKTGKGRVDLLTKFTHNSDILRGIENYRLALLVASPKSFVVPNHFDANAIFVVTQGRGTLTLIHEDKRESFNIETGDIIYVRAGTPLYLINRDDDEKLFIVKLLQPINQPDHYEVFYGAGGAKPESFYETFSTEILEAALKTSRDKLEKFFDKQGKGPFLEASKEQIEAMSSHEEGSKGGGLWPFGSESKSESAFNLFRKRQPSHCNRYGQLFEVEEDEFKRLKDFDLRVSYVNITKGCMSAPFYNSRAIKIAIVVKGEGYFEMVSPPVSPKSSQEDSAGRKSGSRYQKISSRLRSDTVFVVPAGHPFVTVASRNNNLEILCFEVNIENNVRYLLAGEGNYVQQFEKEAKELAFKSKEEEVDRIFGNQDEEFFFPGPRQQRGRNYE</sequence>
<dbReference type="InterPro" id="IPR011051">
    <property type="entry name" value="RmlC_Cupin_sf"/>
</dbReference>
<reference evidence="6" key="1">
    <citation type="submission" date="2014-09" db="EMBL/GenBank/DDBJ databases">
        <authorList>
            <person name="Mudge J."/>
            <person name="Ramaraj T."/>
            <person name="Lindquist I.E."/>
            <person name="Bharti A.K."/>
            <person name="Sundararajan A."/>
            <person name="Cameron C.T."/>
            <person name="Woodward J.E."/>
            <person name="May G.D."/>
            <person name="Brubaker C."/>
            <person name="Broadhvest J."/>
            <person name="Wilkins T.A."/>
        </authorList>
    </citation>
    <scope>NUCLEOTIDE SEQUENCE</scope>
    <source>
        <strain evidence="6">cv. AKA8401</strain>
    </source>
</reference>
<evidence type="ECO:0000313" key="6">
    <source>
        <dbReference type="Proteomes" id="UP000032142"/>
    </source>
</evidence>
<feature type="region of interest" description="Disordered" evidence="2">
    <location>
        <begin position="121"/>
        <end position="143"/>
    </location>
</feature>
<dbReference type="CDD" id="cd02245">
    <property type="entry name" value="cupin_7S_vicilin-like_C"/>
    <property type="match status" value="1"/>
</dbReference>
<organism evidence="5 6">
    <name type="scientific">Gossypium arboreum</name>
    <name type="common">Tree cotton</name>
    <name type="synonym">Gossypium nanking</name>
    <dbReference type="NCBI Taxonomy" id="29729"/>
    <lineage>
        <taxon>Eukaryota</taxon>
        <taxon>Viridiplantae</taxon>
        <taxon>Streptophyta</taxon>
        <taxon>Embryophyta</taxon>
        <taxon>Tracheophyta</taxon>
        <taxon>Spermatophyta</taxon>
        <taxon>Magnoliopsida</taxon>
        <taxon>eudicotyledons</taxon>
        <taxon>Gunneridae</taxon>
        <taxon>Pentapetalae</taxon>
        <taxon>rosids</taxon>
        <taxon>malvids</taxon>
        <taxon>Malvales</taxon>
        <taxon>Malvaceae</taxon>
        <taxon>Malvoideae</taxon>
        <taxon>Gossypium</taxon>
    </lineage>
</organism>
<keyword evidence="6" id="KW-1185">Reference proteome</keyword>
<feature type="compositionally biased region" description="Basic and acidic residues" evidence="2">
    <location>
        <begin position="121"/>
        <end position="132"/>
    </location>
</feature>
<dbReference type="CDD" id="cd02244">
    <property type="entry name" value="cupin_7S_vicilin-like_N"/>
    <property type="match status" value="1"/>
</dbReference>
<dbReference type="InterPro" id="IPR006045">
    <property type="entry name" value="Cupin_1"/>
</dbReference>
<accession>A0A0B0PET1</accession>
<evidence type="ECO:0000259" key="4">
    <source>
        <dbReference type="SMART" id="SM00835"/>
    </source>
</evidence>
<proteinExistence type="predicted"/>
<dbReference type="AlphaFoldDB" id="A0A0B0PET1"/>
<dbReference type="PANTHER" id="PTHR31189">
    <property type="entry name" value="OS03G0336100 PROTEIN-RELATED"/>
    <property type="match status" value="1"/>
</dbReference>
<dbReference type="EMBL" id="KN430681">
    <property type="protein sequence ID" value="KHG24948.1"/>
    <property type="molecule type" value="Genomic_DNA"/>
</dbReference>
<evidence type="ECO:0000256" key="2">
    <source>
        <dbReference type="SAM" id="MobiDB-lite"/>
    </source>
</evidence>
<protein>
    <submittedName>
        <fullName evidence="5">Vicilin-like antimicrobial peptides 2-1</fullName>
    </submittedName>
</protein>
<feature type="signal peptide" evidence="3">
    <location>
        <begin position="1"/>
        <end position="25"/>
    </location>
</feature>
<dbReference type="SMART" id="SM00835">
    <property type="entry name" value="Cupin_1"/>
    <property type="match status" value="2"/>
</dbReference>
<evidence type="ECO:0000256" key="1">
    <source>
        <dbReference type="ARBA" id="ARBA00022729"/>
    </source>
</evidence>